<gene>
    <name evidence="1" type="ORF">HMPREF1991_00874</name>
</gene>
<dbReference type="AlphaFoldDB" id="A0A069QLX5"/>
<proteinExistence type="predicted"/>
<comment type="caution">
    <text evidence="1">The sequence shown here is derived from an EMBL/GenBank/DDBJ whole genome shotgun (WGS) entry which is preliminary data.</text>
</comment>
<name>A0A069QLX5_HOYLO</name>
<accession>A0A069QLX5</accession>
<dbReference type="PATRIC" id="fig|1122985.7.peg.907"/>
<evidence type="ECO:0000313" key="2">
    <source>
        <dbReference type="Proteomes" id="UP000027442"/>
    </source>
</evidence>
<protein>
    <submittedName>
        <fullName evidence="1">Uncharacterized protein</fullName>
    </submittedName>
</protein>
<sequence length="47" mass="5067">MHETLKNIISFSYFCAHFKSSFAIANCFCHANGGGVIAAWGVSQTKA</sequence>
<dbReference type="EMBL" id="JNGW01000033">
    <property type="protein sequence ID" value="KDR53039.1"/>
    <property type="molecule type" value="Genomic_DNA"/>
</dbReference>
<reference evidence="1 2" key="1">
    <citation type="submission" date="2013-08" db="EMBL/GenBank/DDBJ databases">
        <authorList>
            <person name="Weinstock G."/>
            <person name="Sodergren E."/>
            <person name="Wylie T."/>
            <person name="Fulton L."/>
            <person name="Fulton R."/>
            <person name="Fronick C."/>
            <person name="O'Laughlin M."/>
            <person name="Godfrey J."/>
            <person name="Miner T."/>
            <person name="Herter B."/>
            <person name="Appelbaum E."/>
            <person name="Cordes M."/>
            <person name="Lek S."/>
            <person name="Wollam A."/>
            <person name="Pepin K.H."/>
            <person name="Palsikar V.B."/>
            <person name="Mitreva M."/>
            <person name="Wilson R.K."/>
        </authorList>
    </citation>
    <scope>NUCLEOTIDE SEQUENCE [LARGE SCALE GENOMIC DNA]</scope>
    <source>
        <strain evidence="1 2">ATCC 15930</strain>
    </source>
</reference>
<dbReference type="HOGENOM" id="CLU_3171612_0_0_10"/>
<evidence type="ECO:0000313" key="1">
    <source>
        <dbReference type="EMBL" id="KDR53039.1"/>
    </source>
</evidence>
<dbReference type="Proteomes" id="UP000027442">
    <property type="component" value="Unassembled WGS sequence"/>
</dbReference>
<organism evidence="1 2">
    <name type="scientific">Hoylesella loescheii DSM 19665 = JCM 12249 = ATCC 15930</name>
    <dbReference type="NCBI Taxonomy" id="1122985"/>
    <lineage>
        <taxon>Bacteria</taxon>
        <taxon>Pseudomonadati</taxon>
        <taxon>Bacteroidota</taxon>
        <taxon>Bacteroidia</taxon>
        <taxon>Bacteroidales</taxon>
        <taxon>Prevotellaceae</taxon>
        <taxon>Hoylesella</taxon>
    </lineage>
</organism>
<keyword evidence="2" id="KW-1185">Reference proteome</keyword>